<gene>
    <name evidence="1" type="ORF">EVJ47_00975</name>
</gene>
<protein>
    <recommendedName>
        <fullName evidence="3">Pilus assembly protein PilM</fullName>
    </recommendedName>
</protein>
<evidence type="ECO:0000313" key="1">
    <source>
        <dbReference type="EMBL" id="RZD14888.1"/>
    </source>
</evidence>
<dbReference type="InterPro" id="IPR005883">
    <property type="entry name" value="PilM"/>
</dbReference>
<sequence>MFFTKLFTAVEIDYDHFKILEVVKKGRGYFLNNFINAKLPGLNHPDISVSAINLNKLMNDNKISKNNVFANINDDAVHSYNFYLPDMPRNDLNKAVEYEIKKLIPFPISSCIFDYIFVKNGSTLNITAFVSKADDINNFKEIFAKSDIKLKSIECKTASIYNNIMFLSNNKVDHLLLCDIGEKAAKIVIIRDNAVNFERTIEGIDLKDLNEDESSLLIGDELKKTVDFYFAGKFIAPIDGIIITGIYSGNEDFNGKIKDMMRLKTYSVSIISLLKERKIFLSKRLVKYNINENYDFFKPLEEMWTTFGLIVNR</sequence>
<evidence type="ECO:0008006" key="3">
    <source>
        <dbReference type="Google" id="ProtNLM"/>
    </source>
</evidence>
<proteinExistence type="predicted"/>
<accession>A0A519BCD3</accession>
<organism evidence="1 2">
    <name type="scientific">Candidatus Acidulodesulfobacterium ferriphilum</name>
    <dbReference type="NCBI Taxonomy" id="2597223"/>
    <lineage>
        <taxon>Bacteria</taxon>
        <taxon>Deltaproteobacteria</taxon>
        <taxon>Candidatus Acidulodesulfobacterales</taxon>
        <taxon>Candidatus Acidulodesulfobacterium</taxon>
    </lineage>
</organism>
<dbReference type="Proteomes" id="UP000320813">
    <property type="component" value="Unassembled WGS sequence"/>
</dbReference>
<dbReference type="EMBL" id="SGBD01000001">
    <property type="protein sequence ID" value="RZD14888.1"/>
    <property type="molecule type" value="Genomic_DNA"/>
</dbReference>
<dbReference type="Pfam" id="PF11104">
    <property type="entry name" value="PilM_2"/>
    <property type="match status" value="1"/>
</dbReference>
<name>A0A519BCD3_9DELT</name>
<reference evidence="1 2" key="1">
    <citation type="submission" date="2019-01" db="EMBL/GenBank/DDBJ databases">
        <title>Insights into ecological role of a new deltaproteobacterial order Candidatus Sinidesulfobacterales (Sva0485) by metagenomics and metatranscriptomics.</title>
        <authorList>
            <person name="Tan S."/>
            <person name="Liu J."/>
            <person name="Fang Y."/>
            <person name="Hedlund B.P."/>
            <person name="Lian Z.H."/>
            <person name="Huang L.Y."/>
            <person name="Li J.T."/>
            <person name="Huang L.N."/>
            <person name="Li W.J."/>
            <person name="Jiang H.C."/>
            <person name="Dong H.L."/>
            <person name="Shu W.S."/>
        </authorList>
    </citation>
    <scope>NUCLEOTIDE SEQUENCE [LARGE SCALE GENOMIC DNA]</scope>
    <source>
        <strain evidence="1">AP3</strain>
    </source>
</reference>
<dbReference type="Gene3D" id="3.30.1490.300">
    <property type="match status" value="1"/>
</dbReference>
<evidence type="ECO:0000313" key="2">
    <source>
        <dbReference type="Proteomes" id="UP000320813"/>
    </source>
</evidence>
<comment type="caution">
    <text evidence="1">The sequence shown here is derived from an EMBL/GenBank/DDBJ whole genome shotgun (WGS) entry which is preliminary data.</text>
</comment>
<dbReference type="AlphaFoldDB" id="A0A519BCD3"/>